<feature type="compositionally biased region" description="Low complexity" evidence="1">
    <location>
        <begin position="47"/>
        <end position="58"/>
    </location>
</feature>
<protein>
    <submittedName>
        <fullName evidence="2">Uncharacterized protein</fullName>
    </submittedName>
</protein>
<organism evidence="2 3">
    <name type="scientific">Purpureocillium lilacinum</name>
    <name type="common">Paecilomyces lilacinus</name>
    <dbReference type="NCBI Taxonomy" id="33203"/>
    <lineage>
        <taxon>Eukaryota</taxon>
        <taxon>Fungi</taxon>
        <taxon>Dikarya</taxon>
        <taxon>Ascomycota</taxon>
        <taxon>Pezizomycotina</taxon>
        <taxon>Sordariomycetes</taxon>
        <taxon>Hypocreomycetidae</taxon>
        <taxon>Hypocreales</taxon>
        <taxon>Ophiocordycipitaceae</taxon>
        <taxon>Purpureocillium</taxon>
    </lineage>
</organism>
<evidence type="ECO:0000313" key="3">
    <source>
        <dbReference type="Proteomes" id="UP000078240"/>
    </source>
</evidence>
<name>A0A179GF21_PURLI</name>
<dbReference type="AlphaFoldDB" id="A0A179GF21"/>
<accession>A0A179GF21</accession>
<gene>
    <name evidence="2" type="ORF">VFPBJ_08792</name>
</gene>
<evidence type="ECO:0000256" key="1">
    <source>
        <dbReference type="SAM" id="MobiDB-lite"/>
    </source>
</evidence>
<feature type="region of interest" description="Disordered" evidence="1">
    <location>
        <begin position="45"/>
        <end position="64"/>
    </location>
</feature>
<comment type="caution">
    <text evidence="2">The sequence shown here is derived from an EMBL/GenBank/DDBJ whole genome shotgun (WGS) entry which is preliminary data.</text>
</comment>
<reference evidence="2 3" key="1">
    <citation type="submission" date="2016-01" db="EMBL/GenBank/DDBJ databases">
        <title>Biosynthesis of antibiotic leucinostatins and their inhibition on Phytophthora in bio-control Purpureocillium lilacinum.</title>
        <authorList>
            <person name="Wang G."/>
            <person name="Liu Z."/>
            <person name="Lin R."/>
            <person name="Li E."/>
            <person name="Mao Z."/>
            <person name="Ling J."/>
            <person name="Yin W."/>
            <person name="Xie B."/>
        </authorList>
    </citation>
    <scope>NUCLEOTIDE SEQUENCE [LARGE SCALE GENOMIC DNA]</scope>
    <source>
        <strain evidence="2">PLBJ-1</strain>
    </source>
</reference>
<dbReference type="EMBL" id="LSBH01000007">
    <property type="protein sequence ID" value="OAQ76432.1"/>
    <property type="molecule type" value="Genomic_DNA"/>
</dbReference>
<evidence type="ECO:0000313" key="2">
    <source>
        <dbReference type="EMBL" id="OAQ76432.1"/>
    </source>
</evidence>
<proteinExistence type="predicted"/>
<dbReference type="Proteomes" id="UP000078240">
    <property type="component" value="Unassembled WGS sequence"/>
</dbReference>
<sequence length="64" mass="7065">MVQLGVKVPYLALPSRLAWPCSKRKQSRVVVIFVEGNLNPLPPPPIIASIPSHPSNPSRAERRV</sequence>